<evidence type="ECO:0000259" key="1">
    <source>
        <dbReference type="PROSITE" id="PS51186"/>
    </source>
</evidence>
<dbReference type="AlphaFoldDB" id="A0A162WGN4"/>
<comment type="caution">
    <text evidence="2">The sequence shown here is derived from an EMBL/GenBank/DDBJ whole genome shotgun (WGS) entry which is preliminary data.</text>
</comment>
<dbReference type="STRING" id="1642818.AWE51_18750"/>
<dbReference type="Proteomes" id="UP000076715">
    <property type="component" value="Unassembled WGS sequence"/>
</dbReference>
<dbReference type="OrthoDB" id="9788916at2"/>
<reference evidence="2 3" key="1">
    <citation type="submission" date="2016-01" db="EMBL/GenBank/DDBJ databases">
        <title>The draft genome sequence of Aquimarina sp. RZW4-3-2.</title>
        <authorList>
            <person name="Wang Y."/>
        </authorList>
    </citation>
    <scope>NUCLEOTIDE SEQUENCE [LARGE SCALE GENOMIC DNA]</scope>
    <source>
        <strain evidence="2 3">RZW4-3-2</strain>
    </source>
</reference>
<dbReference type="RefSeq" id="WP_066319939.1">
    <property type="nucleotide sequence ID" value="NZ_LQRT01000060.1"/>
</dbReference>
<feature type="domain" description="N-acetyltransferase" evidence="1">
    <location>
        <begin position="8"/>
        <end position="173"/>
    </location>
</feature>
<dbReference type="GO" id="GO:0016747">
    <property type="term" value="F:acyltransferase activity, transferring groups other than amino-acyl groups"/>
    <property type="evidence" value="ECO:0007669"/>
    <property type="project" value="InterPro"/>
</dbReference>
<gene>
    <name evidence="2" type="ORF">AWE51_18750</name>
</gene>
<organism evidence="2 3">
    <name type="scientific">Aquimarina aggregata</name>
    <dbReference type="NCBI Taxonomy" id="1642818"/>
    <lineage>
        <taxon>Bacteria</taxon>
        <taxon>Pseudomonadati</taxon>
        <taxon>Bacteroidota</taxon>
        <taxon>Flavobacteriia</taxon>
        <taxon>Flavobacteriales</taxon>
        <taxon>Flavobacteriaceae</taxon>
        <taxon>Aquimarina</taxon>
    </lineage>
</organism>
<keyword evidence="3" id="KW-1185">Reference proteome</keyword>
<sequence length="173" mass="20286">MIFETQKLIVRYLTIQDKDAYFDMMGNPNVMNLVPRPAMSREDSDKHLHCVMNIDHMTSDTKVWAIESKLENDFIGLCAFLKNDANQDEIGYRLRETYWGKGYGTEIAKGLIDYGFYTMNCDIITADVTIDNSRSAKILDKFLCRDKEFFNANDNCNNRRYKIDKMSWMKKNK</sequence>
<evidence type="ECO:0000313" key="3">
    <source>
        <dbReference type="Proteomes" id="UP000076715"/>
    </source>
</evidence>
<proteinExistence type="predicted"/>
<accession>A0A162WGN4</accession>
<dbReference type="EMBL" id="LQRT01000060">
    <property type="protein sequence ID" value="KZS38086.1"/>
    <property type="molecule type" value="Genomic_DNA"/>
</dbReference>
<name>A0A162WGN4_9FLAO</name>
<dbReference type="SUPFAM" id="SSF55729">
    <property type="entry name" value="Acyl-CoA N-acyltransferases (Nat)"/>
    <property type="match status" value="1"/>
</dbReference>
<dbReference type="Pfam" id="PF13302">
    <property type="entry name" value="Acetyltransf_3"/>
    <property type="match status" value="1"/>
</dbReference>
<dbReference type="InterPro" id="IPR051531">
    <property type="entry name" value="N-acetyltransferase"/>
</dbReference>
<dbReference type="InterPro" id="IPR016181">
    <property type="entry name" value="Acyl_CoA_acyltransferase"/>
</dbReference>
<dbReference type="PANTHER" id="PTHR43792:SF1">
    <property type="entry name" value="N-ACETYLTRANSFERASE DOMAIN-CONTAINING PROTEIN"/>
    <property type="match status" value="1"/>
</dbReference>
<dbReference type="PROSITE" id="PS51186">
    <property type="entry name" value="GNAT"/>
    <property type="match status" value="1"/>
</dbReference>
<dbReference type="Gene3D" id="3.40.630.30">
    <property type="match status" value="1"/>
</dbReference>
<dbReference type="PANTHER" id="PTHR43792">
    <property type="entry name" value="GNAT FAMILY, PUTATIVE (AFU_ORTHOLOGUE AFUA_3G00765)-RELATED-RELATED"/>
    <property type="match status" value="1"/>
</dbReference>
<dbReference type="InterPro" id="IPR000182">
    <property type="entry name" value="GNAT_dom"/>
</dbReference>
<evidence type="ECO:0000313" key="2">
    <source>
        <dbReference type="EMBL" id="KZS38086.1"/>
    </source>
</evidence>
<protein>
    <recommendedName>
        <fullName evidence="1">N-acetyltransferase domain-containing protein</fullName>
    </recommendedName>
</protein>